<sequence>MSSTELSTPGVRMSDDLRREDCIGVYAIGATLAATRGPTQRVDLACCRRDSTSITSGEARWAPPFHTDATTPSPIRTQAAPACMASIEGCGIGIACFLTARIPKQDAGGPSSRSALGHGITRFDFPDDGLVHFDPLTASHIPVATTTDCFPEFFRLRLGKPCVFIPLSLRFRVGRVIRGTCHWMPPEQI</sequence>
<accession>A0A1N7RML7</accession>
<comment type="caution">
    <text evidence="1">The sequence shown here is derived from an EMBL/GenBank/DDBJ whole genome shotgun (WGS) entry which is preliminary data.</text>
</comment>
<dbReference type="EMBL" id="CYGY02000009">
    <property type="protein sequence ID" value="SIT36347.1"/>
    <property type="molecule type" value="Genomic_DNA"/>
</dbReference>
<protein>
    <submittedName>
        <fullName evidence="1">Uncharacterized protein</fullName>
    </submittedName>
</protein>
<keyword evidence="2" id="KW-1185">Reference proteome</keyword>
<evidence type="ECO:0000313" key="1">
    <source>
        <dbReference type="EMBL" id="SIT36347.1"/>
    </source>
</evidence>
<dbReference type="AlphaFoldDB" id="A0A1N7RML7"/>
<proteinExistence type="predicted"/>
<dbReference type="Proteomes" id="UP000195569">
    <property type="component" value="Unassembled WGS sequence"/>
</dbReference>
<evidence type="ECO:0000313" key="2">
    <source>
        <dbReference type="Proteomes" id="UP000195569"/>
    </source>
</evidence>
<organism evidence="1 2">
    <name type="scientific">Paraburkholderia piptadeniae</name>
    <dbReference type="NCBI Taxonomy" id="1701573"/>
    <lineage>
        <taxon>Bacteria</taxon>
        <taxon>Pseudomonadati</taxon>
        <taxon>Pseudomonadota</taxon>
        <taxon>Betaproteobacteria</taxon>
        <taxon>Burkholderiales</taxon>
        <taxon>Burkholderiaceae</taxon>
        <taxon>Paraburkholderia</taxon>
    </lineage>
</organism>
<name>A0A1N7RML7_9BURK</name>
<gene>
    <name evidence="1" type="ORF">BN2476_90023</name>
</gene>
<reference evidence="1" key="1">
    <citation type="submission" date="2016-12" db="EMBL/GenBank/DDBJ databases">
        <authorList>
            <person name="Moulin L."/>
        </authorList>
    </citation>
    <scope>NUCLEOTIDE SEQUENCE [LARGE SCALE GENOMIC DNA]</scope>
    <source>
        <strain evidence="1">STM 7183</strain>
    </source>
</reference>